<dbReference type="STRING" id="411471.SUBVAR_06856"/>
<sequence>MLTLRPLCQEGIEYVEEQLLLRGFDQRGKLFIRRSGPIVATVYPCWVCGELEDYLIGTQPIWFCPDKIDWLRDGDGTRWATIVGRMAMGTTPSPTPESPFRPVTRIPYPFLEHYLRRFTPEGLRRRFGVDAKDFCWEDIQEVLDCTLLAPLDYRATYEGEKAHKEFVRETTHRFVARNFYMYEKNLPDLQADVKMEQKFRNECLQQYGFYLDTHENKYQQALQILGSAESGDWGPAEQFLAEKSAGALALLKRYHVEDKGPYPAAYARRRYDE</sequence>
<keyword evidence="2" id="KW-1185">Reference proteome</keyword>
<organism evidence="1 2">
    <name type="scientific">Subdoligranulum variabile DSM 15176</name>
    <dbReference type="NCBI Taxonomy" id="411471"/>
    <lineage>
        <taxon>Bacteria</taxon>
        <taxon>Bacillati</taxon>
        <taxon>Bacillota</taxon>
        <taxon>Clostridia</taxon>
        <taxon>Eubacteriales</taxon>
        <taxon>Oscillospiraceae</taxon>
        <taxon>Subdoligranulum</taxon>
    </lineage>
</organism>
<dbReference type="Proteomes" id="UP000003438">
    <property type="component" value="Unassembled WGS sequence"/>
</dbReference>
<protein>
    <submittedName>
        <fullName evidence="1">Uncharacterized protein</fullName>
    </submittedName>
</protein>
<dbReference type="EMBL" id="ACBY02000054">
    <property type="protein sequence ID" value="EFB74876.1"/>
    <property type="molecule type" value="Genomic_DNA"/>
</dbReference>
<name>D1PR29_9FIRM</name>
<evidence type="ECO:0000313" key="1">
    <source>
        <dbReference type="EMBL" id="EFB74876.1"/>
    </source>
</evidence>
<proteinExistence type="predicted"/>
<evidence type="ECO:0000313" key="2">
    <source>
        <dbReference type="Proteomes" id="UP000003438"/>
    </source>
</evidence>
<dbReference type="HOGENOM" id="CLU_1019137_0_0_9"/>
<gene>
    <name evidence="1" type="ORF">SUBVAR_06856</name>
</gene>
<comment type="caution">
    <text evidence="1">The sequence shown here is derived from an EMBL/GenBank/DDBJ whole genome shotgun (WGS) entry which is preliminary data.</text>
</comment>
<dbReference type="AlphaFoldDB" id="D1PR29"/>
<dbReference type="RefSeq" id="WP_007048207.1">
    <property type="nucleotide sequence ID" value="NZ_GG704770.1"/>
</dbReference>
<accession>D1PR29</accession>
<reference evidence="1" key="1">
    <citation type="submission" date="2009-12" db="EMBL/GenBank/DDBJ databases">
        <authorList>
            <person name="Weinstock G."/>
            <person name="Sodergren E."/>
            <person name="Clifton S."/>
            <person name="Fulton L."/>
            <person name="Fulton B."/>
            <person name="Courtney L."/>
            <person name="Fronick C."/>
            <person name="Harrison M."/>
            <person name="Strong C."/>
            <person name="Farmer C."/>
            <person name="Delahaunty K."/>
            <person name="Markovic C."/>
            <person name="Hall O."/>
            <person name="Minx P."/>
            <person name="Tomlinson C."/>
            <person name="Mitreva M."/>
            <person name="Nelson J."/>
            <person name="Hou S."/>
            <person name="Wollam A."/>
            <person name="Pepin K.H."/>
            <person name="Johnson M."/>
            <person name="Bhonagiri V."/>
            <person name="Nash W.E."/>
            <person name="Warren W."/>
            <person name="Chinwalla A."/>
            <person name="Mardis E.R."/>
            <person name="Wilson R.K."/>
        </authorList>
    </citation>
    <scope>NUCLEOTIDE SEQUENCE [LARGE SCALE GENOMIC DNA]</scope>
    <source>
        <strain evidence="1">DSM 15176</strain>
    </source>
</reference>